<dbReference type="RefSeq" id="WP_095981220.1">
    <property type="nucleotide sequence ID" value="NZ_CP022163.1"/>
</dbReference>
<name>A0A250IPP2_9BACT</name>
<keyword evidence="1" id="KW-0732">Signal</keyword>
<evidence type="ECO:0008006" key="4">
    <source>
        <dbReference type="Google" id="ProtNLM"/>
    </source>
</evidence>
<proteinExistence type="predicted"/>
<organism evidence="2 3">
    <name type="scientific">Melittangium boletus DSM 14713</name>
    <dbReference type="NCBI Taxonomy" id="1294270"/>
    <lineage>
        <taxon>Bacteria</taxon>
        <taxon>Pseudomonadati</taxon>
        <taxon>Myxococcota</taxon>
        <taxon>Myxococcia</taxon>
        <taxon>Myxococcales</taxon>
        <taxon>Cystobacterineae</taxon>
        <taxon>Archangiaceae</taxon>
        <taxon>Melittangium</taxon>
    </lineage>
</organism>
<gene>
    <name evidence="2" type="ORF">MEBOL_006626</name>
</gene>
<dbReference type="Gene3D" id="2.40.160.20">
    <property type="match status" value="1"/>
</dbReference>
<reference evidence="2 3" key="1">
    <citation type="submission" date="2017-06" db="EMBL/GenBank/DDBJ databases">
        <authorList>
            <person name="Kim H.J."/>
            <person name="Triplett B.A."/>
        </authorList>
    </citation>
    <scope>NUCLEOTIDE SEQUENCE [LARGE SCALE GENOMIC DNA]</scope>
    <source>
        <strain evidence="2 3">DSM 14713</strain>
    </source>
</reference>
<protein>
    <recommendedName>
        <fullName evidence="4">Outer membrane protein beta-barrel domain-containing protein</fullName>
    </recommendedName>
</protein>
<dbReference type="EMBL" id="CP022163">
    <property type="protein sequence ID" value="ATB33137.1"/>
    <property type="molecule type" value="Genomic_DNA"/>
</dbReference>
<dbReference type="SUPFAM" id="SSF56925">
    <property type="entry name" value="OMPA-like"/>
    <property type="match status" value="1"/>
</dbReference>
<sequence>MPRRLALLALLFAAGEVSAQEEGVVPLNGVGRISVEGGWRLSSNQTFYNSFYALPGYQCSQDCERGSPGGPFLAGSFGYSFMENIELAIDLFATGEQLKLTNAATLSNYTYGALVGLRFQTLLEVLTPQGIVPFVGLETGPTLVFSEAKGVGRKELLQQPWVGTVGATFRLSPTWGITAEYRLAFARGQSPYNELKPPAGVDANAYKGLASYNAGGNWFAVGITYMFPPDPIRPFSSL</sequence>
<dbReference type="InterPro" id="IPR011250">
    <property type="entry name" value="OMP/PagP_B-barrel"/>
</dbReference>
<dbReference type="AlphaFoldDB" id="A0A250IPP2"/>
<keyword evidence="3" id="KW-1185">Reference proteome</keyword>
<feature type="chain" id="PRO_5012128709" description="Outer membrane protein beta-barrel domain-containing protein" evidence="1">
    <location>
        <begin position="20"/>
        <end position="238"/>
    </location>
</feature>
<evidence type="ECO:0000313" key="3">
    <source>
        <dbReference type="Proteomes" id="UP000217289"/>
    </source>
</evidence>
<dbReference type="Proteomes" id="UP000217289">
    <property type="component" value="Chromosome"/>
</dbReference>
<accession>A0A250IPP2</accession>
<feature type="signal peptide" evidence="1">
    <location>
        <begin position="1"/>
        <end position="19"/>
    </location>
</feature>
<evidence type="ECO:0000313" key="2">
    <source>
        <dbReference type="EMBL" id="ATB33137.1"/>
    </source>
</evidence>
<dbReference type="KEGG" id="mbd:MEBOL_006626"/>
<dbReference type="OrthoDB" id="5508706at2"/>
<evidence type="ECO:0000256" key="1">
    <source>
        <dbReference type="SAM" id="SignalP"/>
    </source>
</evidence>